<dbReference type="GO" id="GO:0051213">
    <property type="term" value="F:dioxygenase activity"/>
    <property type="evidence" value="ECO:0007669"/>
    <property type="project" value="UniProtKB-KW"/>
</dbReference>
<dbReference type="Proteomes" id="UP000241559">
    <property type="component" value="Segment"/>
</dbReference>
<evidence type="ECO:0000256" key="4">
    <source>
        <dbReference type="ARBA" id="ARBA00023002"/>
    </source>
</evidence>
<protein>
    <submittedName>
        <fullName evidence="8">Putative prolyl 4-hydroxylase</fullName>
    </submittedName>
</protein>
<evidence type="ECO:0000256" key="6">
    <source>
        <dbReference type="SAM" id="Phobius"/>
    </source>
</evidence>
<keyword evidence="5" id="KW-0408">Iron</keyword>
<evidence type="ECO:0000313" key="9">
    <source>
        <dbReference type="Proteomes" id="UP000241559"/>
    </source>
</evidence>
<dbReference type="SMART" id="SM00702">
    <property type="entry name" value="P4Hc"/>
    <property type="match status" value="1"/>
</dbReference>
<evidence type="ECO:0000256" key="2">
    <source>
        <dbReference type="ARBA" id="ARBA00022723"/>
    </source>
</evidence>
<keyword evidence="2" id="KW-0479">Metal-binding</keyword>
<dbReference type="InterPro" id="IPR006620">
    <property type="entry name" value="Pro_4_hyd_alph"/>
</dbReference>
<keyword evidence="6" id="KW-0812">Transmembrane</keyword>
<sequence>MKTVTIITIIVVIIVVILIIMVLSKSCVSHFRNVGSLNSRDVNLKDDFSYANIDDPYNKPFVLNNLINPTKCQEIMQFANGKLFDSQVLSGTDKNIRNSQQMWISKNNPMVKPIFENICRQFNVPFDNAEDLQVVRYLPNQYYNEHHDSCCDSSKQCSEFIERGGQRILTVLIYLNNEFSDGHTYFPNLNQKFKPKTGDALVFYPLANNSNKCHPYSLHAGMPVTSGEKWIANLWFRERKFS</sequence>
<name>A0A159ZR01_MIMIV</name>
<feature type="transmembrane region" description="Helical" evidence="6">
    <location>
        <begin position="6"/>
        <end position="23"/>
    </location>
</feature>
<proteinExistence type="predicted"/>
<dbReference type="PANTHER" id="PTHR10869">
    <property type="entry name" value="PROLYL 4-HYDROXYLASE ALPHA SUBUNIT"/>
    <property type="match status" value="1"/>
</dbReference>
<feature type="domain" description="Fe2OG dioxygenase" evidence="7">
    <location>
        <begin position="128"/>
        <end position="238"/>
    </location>
</feature>
<dbReference type="PROSITE" id="PS51471">
    <property type="entry name" value="FE2OG_OXY"/>
    <property type="match status" value="1"/>
</dbReference>
<keyword evidence="6" id="KW-0472">Membrane</keyword>
<organism evidence="8 9">
    <name type="scientific">Mimivirus Bombay</name>
    <dbReference type="NCBI Taxonomy" id="1835008"/>
    <lineage>
        <taxon>Viruses</taxon>
        <taxon>Varidnaviria</taxon>
        <taxon>Bamfordvirae</taxon>
        <taxon>Nucleocytoviricota</taxon>
        <taxon>Megaviricetes</taxon>
        <taxon>Imitervirales</taxon>
        <taxon>Mimiviridae</taxon>
        <taxon>Megamimivirinae</taxon>
        <taxon>Mimivirus</taxon>
        <taxon>Mimivirus bradfordmassiliense</taxon>
    </lineage>
</organism>
<dbReference type="Gene3D" id="2.60.120.620">
    <property type="entry name" value="q2cbj1_9rhob like domain"/>
    <property type="match status" value="1"/>
</dbReference>
<evidence type="ECO:0000256" key="1">
    <source>
        <dbReference type="ARBA" id="ARBA00001961"/>
    </source>
</evidence>
<dbReference type="SMR" id="A0A159ZR01"/>
<dbReference type="InterPro" id="IPR045054">
    <property type="entry name" value="P4HA-like"/>
</dbReference>
<dbReference type="InterPro" id="IPR005123">
    <property type="entry name" value="Oxoglu/Fe-dep_dioxygenase_dom"/>
</dbReference>
<keyword evidence="4" id="KW-0560">Oxidoreductase</keyword>
<evidence type="ECO:0000313" key="8">
    <source>
        <dbReference type="EMBL" id="AMZ03036.1"/>
    </source>
</evidence>
<reference evidence="8" key="1">
    <citation type="journal article" date="2016" name="Genom Data">
        <title>Isolation and complete genome sequencing of Mimivirus bombay, a Giant Virus in sewage of Mumbai, India.</title>
        <authorList>
            <person name="Chatterjee A."/>
            <person name="Ali F."/>
            <person name="Bange D."/>
            <person name="Kondabagil K."/>
        </authorList>
    </citation>
    <scope>NUCLEOTIDE SEQUENCE [LARGE SCALE GENOMIC DNA]</scope>
    <source>
        <strain evidence="8">1</strain>
    </source>
</reference>
<dbReference type="GO" id="GO:0005506">
    <property type="term" value="F:iron ion binding"/>
    <property type="evidence" value="ECO:0007669"/>
    <property type="project" value="InterPro"/>
</dbReference>
<dbReference type="InterPro" id="IPR044862">
    <property type="entry name" value="Pro_4_hyd_alph_FE2OG_OXY"/>
</dbReference>
<dbReference type="PANTHER" id="PTHR10869:SF246">
    <property type="entry name" value="TRANSMEMBRANE PROLYL 4-HYDROXYLASE"/>
    <property type="match status" value="1"/>
</dbReference>
<evidence type="ECO:0000256" key="5">
    <source>
        <dbReference type="ARBA" id="ARBA00023004"/>
    </source>
</evidence>
<dbReference type="GO" id="GO:0031418">
    <property type="term" value="F:L-ascorbic acid binding"/>
    <property type="evidence" value="ECO:0007669"/>
    <property type="project" value="InterPro"/>
</dbReference>
<dbReference type="Pfam" id="PF13640">
    <property type="entry name" value="2OG-FeII_Oxy_3"/>
    <property type="match status" value="1"/>
</dbReference>
<dbReference type="GO" id="GO:0016705">
    <property type="term" value="F:oxidoreductase activity, acting on paired donors, with incorporation or reduction of molecular oxygen"/>
    <property type="evidence" value="ECO:0007669"/>
    <property type="project" value="InterPro"/>
</dbReference>
<dbReference type="EMBL" id="KU761889">
    <property type="protein sequence ID" value="AMZ03036.1"/>
    <property type="molecule type" value="Genomic_DNA"/>
</dbReference>
<accession>A0A159ZR01</accession>
<comment type="cofactor">
    <cofactor evidence="1">
        <name>L-ascorbate</name>
        <dbReference type="ChEBI" id="CHEBI:38290"/>
    </cofactor>
</comment>
<evidence type="ECO:0000259" key="7">
    <source>
        <dbReference type="PROSITE" id="PS51471"/>
    </source>
</evidence>
<keyword evidence="6" id="KW-1133">Transmembrane helix</keyword>
<evidence type="ECO:0000256" key="3">
    <source>
        <dbReference type="ARBA" id="ARBA00022964"/>
    </source>
</evidence>
<keyword evidence="3" id="KW-0223">Dioxygenase</keyword>